<evidence type="ECO:0000259" key="1">
    <source>
        <dbReference type="Pfam" id="PF01408"/>
    </source>
</evidence>
<dbReference type="InterPro" id="IPR000683">
    <property type="entry name" value="Gfo/Idh/MocA-like_OxRdtase_N"/>
</dbReference>
<dbReference type="PROSITE" id="PS51318">
    <property type="entry name" value="TAT"/>
    <property type="match status" value="1"/>
</dbReference>
<dbReference type="InterPro" id="IPR036291">
    <property type="entry name" value="NAD(P)-bd_dom_sf"/>
</dbReference>
<dbReference type="Pfam" id="PF19051">
    <property type="entry name" value="GFO_IDH_MocA_C2"/>
    <property type="match status" value="1"/>
</dbReference>
<protein>
    <recommendedName>
        <fullName evidence="5">Gfo/Idh/MocA-like oxidoreductase N-terminal domain-containing protein</fullName>
    </recommendedName>
</protein>
<dbReference type="SUPFAM" id="SSF51735">
    <property type="entry name" value="NAD(P)-binding Rossmann-fold domains"/>
    <property type="match status" value="1"/>
</dbReference>
<dbReference type="NCBIfam" id="TIGR01409">
    <property type="entry name" value="TAT_signal_seq"/>
    <property type="match status" value="1"/>
</dbReference>
<evidence type="ECO:0008006" key="5">
    <source>
        <dbReference type="Google" id="ProtNLM"/>
    </source>
</evidence>
<reference evidence="3 4" key="1">
    <citation type="submission" date="2019-05" db="EMBL/GenBank/DDBJ databases">
        <authorList>
            <consortium name="Science for Life Laboratories"/>
        </authorList>
    </citation>
    <scope>NUCLEOTIDE SEQUENCE [LARGE SCALE GENOMIC DNA]</scope>
    <source>
        <strain evidence="3">Soil9</strain>
    </source>
</reference>
<proteinExistence type="predicted"/>
<dbReference type="Pfam" id="PF01408">
    <property type="entry name" value="GFO_IDH_MocA"/>
    <property type="match status" value="1"/>
</dbReference>
<organism evidence="3 4">
    <name type="scientific">Gemmata massiliana</name>
    <dbReference type="NCBI Taxonomy" id="1210884"/>
    <lineage>
        <taxon>Bacteria</taxon>
        <taxon>Pseudomonadati</taxon>
        <taxon>Planctomycetota</taxon>
        <taxon>Planctomycetia</taxon>
        <taxon>Gemmatales</taxon>
        <taxon>Gemmataceae</taxon>
        <taxon>Gemmata</taxon>
    </lineage>
</organism>
<accession>A0A6P2DNR3</accession>
<dbReference type="AlphaFoldDB" id="A0A6P2DNR3"/>
<dbReference type="PANTHER" id="PTHR43818">
    <property type="entry name" value="BCDNA.GH03377"/>
    <property type="match status" value="1"/>
</dbReference>
<dbReference type="EMBL" id="LR593886">
    <property type="protein sequence ID" value="VTS03761.1"/>
    <property type="molecule type" value="Genomic_DNA"/>
</dbReference>
<dbReference type="KEGG" id="gms:SOIL9_70750"/>
<evidence type="ECO:0000259" key="2">
    <source>
        <dbReference type="Pfam" id="PF19051"/>
    </source>
</evidence>
<dbReference type="Gene3D" id="3.30.360.10">
    <property type="entry name" value="Dihydrodipicolinate Reductase, domain 2"/>
    <property type="match status" value="1"/>
</dbReference>
<feature type="domain" description="Gfo/Idh/MocA-like oxidoreductase bacterial type C-terminal" evidence="2">
    <location>
        <begin position="202"/>
        <end position="270"/>
    </location>
</feature>
<name>A0A6P2DNR3_9BACT</name>
<evidence type="ECO:0000313" key="3">
    <source>
        <dbReference type="EMBL" id="VTS03761.1"/>
    </source>
</evidence>
<dbReference type="Proteomes" id="UP000464178">
    <property type="component" value="Chromosome"/>
</dbReference>
<dbReference type="GO" id="GO:0000166">
    <property type="term" value="F:nucleotide binding"/>
    <property type="evidence" value="ECO:0007669"/>
    <property type="project" value="InterPro"/>
</dbReference>
<sequence>MAHKSSRRDFLKRSALATTTAFSAPMVLSARAPNEKLGIAVIGCGGQGGGNPGIAASERLVALVDVDEKIIANTIKGLGDKAKAPPVFFDYRKMFDKHARDIDAVLIATPDHHHAPAAIRAIRLGKSLFCEKPLTWCIYEARTLATEAKKYKVHTSMGNQGHAGEGYRRLCEYIWAGAIGDVTETHSMLSRNFGGKGGRPKGEKVPDGLHWDEWLGPASERDYHGGLHQFGWRNWSEFGTGVMGDMGCHVLDGVFWALKLAEAKKFTVECVSQTGGSSEMFAQYNHLRWQFGPRGAMPALTVNTYDADWPKDIKALLYDLKDRQDGGTVYVGTKGVMVTDTYGGNPRLLPKDKHDKFPPPAKTIPRSKHGVKGDLLAACKGGEEPSSSFDYAGPFTEFVLTGVMASRVGAGKRITWDVEKMSADLPEANALVKRNYRKGWEV</sequence>
<gene>
    <name evidence="3" type="ORF">SOIL9_70750</name>
</gene>
<dbReference type="SUPFAM" id="SSF55347">
    <property type="entry name" value="Glyceraldehyde-3-phosphate dehydrogenase-like, C-terminal domain"/>
    <property type="match status" value="1"/>
</dbReference>
<dbReference type="PANTHER" id="PTHR43818:SF10">
    <property type="entry name" value="NADH-DEPENDENT DEHYDROGENASE-RELATED"/>
    <property type="match status" value="1"/>
</dbReference>
<feature type="domain" description="Gfo/Idh/MocA-like oxidoreductase N-terminal" evidence="1">
    <location>
        <begin position="38"/>
        <end position="157"/>
    </location>
</feature>
<dbReference type="Gene3D" id="3.40.50.720">
    <property type="entry name" value="NAD(P)-binding Rossmann-like Domain"/>
    <property type="match status" value="1"/>
</dbReference>
<dbReference type="InterPro" id="IPR050463">
    <property type="entry name" value="Gfo/Idh/MocA_oxidrdct_glycsds"/>
</dbReference>
<dbReference type="InterPro" id="IPR006311">
    <property type="entry name" value="TAT_signal"/>
</dbReference>
<evidence type="ECO:0000313" key="4">
    <source>
        <dbReference type="Proteomes" id="UP000464178"/>
    </source>
</evidence>
<keyword evidence="4" id="KW-1185">Reference proteome</keyword>
<dbReference type="InterPro" id="IPR043906">
    <property type="entry name" value="Gfo/Idh/MocA_OxRdtase_bact_C"/>
</dbReference>
<dbReference type="InterPro" id="IPR019546">
    <property type="entry name" value="TAT_signal_bac_arc"/>
</dbReference>
<dbReference type="RefSeq" id="WP_162673702.1">
    <property type="nucleotide sequence ID" value="NZ_LR593886.1"/>
</dbReference>